<gene>
    <name evidence="3" type="ORF">ENS06_14705</name>
</gene>
<dbReference type="Pfam" id="PF01648">
    <property type="entry name" value="ACPS"/>
    <property type="match status" value="1"/>
</dbReference>
<evidence type="ECO:0000259" key="2">
    <source>
        <dbReference type="Pfam" id="PF01648"/>
    </source>
</evidence>
<accession>A0A832A5U8</accession>
<dbReference type="GO" id="GO:0008897">
    <property type="term" value="F:holo-[acyl-carrier-protein] synthase activity"/>
    <property type="evidence" value="ECO:0007669"/>
    <property type="project" value="InterPro"/>
</dbReference>
<protein>
    <submittedName>
        <fullName evidence="3">4'-phosphopantetheinyl transferase superfamily protein</fullName>
    </submittedName>
</protein>
<organism evidence="3">
    <name type="scientific">Desulfacinum infernum</name>
    <dbReference type="NCBI Taxonomy" id="35837"/>
    <lineage>
        <taxon>Bacteria</taxon>
        <taxon>Pseudomonadati</taxon>
        <taxon>Thermodesulfobacteriota</taxon>
        <taxon>Syntrophobacteria</taxon>
        <taxon>Syntrophobacterales</taxon>
        <taxon>Syntrophobacteraceae</taxon>
        <taxon>Desulfacinum</taxon>
    </lineage>
</organism>
<name>A0A832A5U8_9BACT</name>
<dbReference type="GO" id="GO:0000287">
    <property type="term" value="F:magnesium ion binding"/>
    <property type="evidence" value="ECO:0007669"/>
    <property type="project" value="InterPro"/>
</dbReference>
<reference evidence="3" key="1">
    <citation type="journal article" date="2020" name="mSystems">
        <title>Genome- and Community-Level Interaction Insights into Carbon Utilization and Element Cycling Functions of Hydrothermarchaeota in Hydrothermal Sediment.</title>
        <authorList>
            <person name="Zhou Z."/>
            <person name="Liu Y."/>
            <person name="Xu W."/>
            <person name="Pan J."/>
            <person name="Luo Z.H."/>
            <person name="Li M."/>
        </authorList>
    </citation>
    <scope>NUCLEOTIDE SEQUENCE [LARGE SCALE GENOMIC DNA]</scope>
    <source>
        <strain evidence="3">SpSt-456</strain>
    </source>
</reference>
<feature type="domain" description="4'-phosphopantetheinyl transferase" evidence="2">
    <location>
        <begin position="108"/>
        <end position="204"/>
    </location>
</feature>
<comment type="caution">
    <text evidence="3">The sequence shown here is derived from an EMBL/GenBank/DDBJ whole genome shotgun (WGS) entry which is preliminary data.</text>
</comment>
<dbReference type="Gene3D" id="3.90.470.20">
    <property type="entry name" value="4'-phosphopantetheinyl transferase domain"/>
    <property type="match status" value="2"/>
</dbReference>
<dbReference type="EMBL" id="DSTK01000040">
    <property type="protein sequence ID" value="HFK98561.1"/>
    <property type="molecule type" value="Genomic_DNA"/>
</dbReference>
<evidence type="ECO:0000313" key="3">
    <source>
        <dbReference type="EMBL" id="HFK98561.1"/>
    </source>
</evidence>
<dbReference type="SUPFAM" id="SSF56214">
    <property type="entry name" value="4'-phosphopantetheinyl transferase"/>
    <property type="match status" value="2"/>
</dbReference>
<evidence type="ECO:0000256" key="1">
    <source>
        <dbReference type="ARBA" id="ARBA00022679"/>
    </source>
</evidence>
<proteinExistence type="predicted"/>
<dbReference type="AlphaFoldDB" id="A0A832A5U8"/>
<dbReference type="InterPro" id="IPR008278">
    <property type="entry name" value="4-PPantetheinyl_Trfase_dom"/>
</dbReference>
<keyword evidence="1 3" id="KW-0808">Transferase</keyword>
<dbReference type="InterPro" id="IPR037143">
    <property type="entry name" value="4-PPantetheinyl_Trfase_dom_sf"/>
</dbReference>
<sequence length="207" mass="22466">MAIMWCVPPPQDAAAAVFLHDEEISEYARIRAPARAGLWLASRVALKLLAWKLLGLQDPRCSWVTKSEAGVPRLAVEDGAGVGTFACSVSHTDGLAVAALWATPRRRVGVDVQKVTPKLVFLSHCFVGESDRLGVPLPAFWAHTMLWACKEAAAKAWGLGLALDFRTTQIGGEGDGRFQVWSPRHGQLKGQFSILTPQWACAVCFDS</sequence>